<comment type="caution">
    <text evidence="2">The sequence shown here is derived from an EMBL/GenBank/DDBJ whole genome shotgun (WGS) entry which is preliminary data.</text>
</comment>
<feature type="region of interest" description="Disordered" evidence="1">
    <location>
        <begin position="28"/>
        <end position="70"/>
    </location>
</feature>
<sequence>MTDDRRSSTRRGVLAASSSLATLCLAGCLDDGSDGGESDDDDGLDDRLDDDIEEEDFDDDLSDEFDEGDHEVDVSELLLYDRESDEQVANAHAGHWHYETETGGLPVLEPGSAIELETVFTKDGEELPLGADEASRLEVSFADDAPADVVSIDAQPDYASLTGEEAGETAVVFQLVEDDEIVWEAPPIDAFVE</sequence>
<dbReference type="Proteomes" id="UP000766904">
    <property type="component" value="Unassembled WGS sequence"/>
</dbReference>
<name>A0A8J8Q664_9EURY</name>
<proteinExistence type="predicted"/>
<evidence type="ECO:0000313" key="2">
    <source>
        <dbReference type="EMBL" id="TYL38399.1"/>
    </source>
</evidence>
<dbReference type="RefSeq" id="WP_148858097.1">
    <property type="nucleotide sequence ID" value="NZ_PHNJ01000005.1"/>
</dbReference>
<evidence type="ECO:0000256" key="1">
    <source>
        <dbReference type="SAM" id="MobiDB-lite"/>
    </source>
</evidence>
<gene>
    <name evidence="2" type="ORF">CV102_11345</name>
</gene>
<accession>A0A8J8Q664</accession>
<organism evidence="2 3">
    <name type="scientific">Natronococcus pandeyae</name>
    <dbReference type="NCBI Taxonomy" id="2055836"/>
    <lineage>
        <taxon>Archaea</taxon>
        <taxon>Methanobacteriati</taxon>
        <taxon>Methanobacteriota</taxon>
        <taxon>Stenosarchaea group</taxon>
        <taxon>Halobacteria</taxon>
        <taxon>Halobacteriales</taxon>
        <taxon>Natrialbaceae</taxon>
        <taxon>Natronococcus</taxon>
    </lineage>
</organism>
<evidence type="ECO:0000313" key="3">
    <source>
        <dbReference type="Proteomes" id="UP000766904"/>
    </source>
</evidence>
<dbReference type="EMBL" id="PHNJ01000005">
    <property type="protein sequence ID" value="TYL38399.1"/>
    <property type="molecule type" value="Genomic_DNA"/>
</dbReference>
<feature type="compositionally biased region" description="Acidic residues" evidence="1">
    <location>
        <begin position="31"/>
        <end position="70"/>
    </location>
</feature>
<dbReference type="AlphaFoldDB" id="A0A8J8Q664"/>
<keyword evidence="3" id="KW-1185">Reference proteome</keyword>
<reference evidence="2" key="1">
    <citation type="submission" date="2017-11" db="EMBL/GenBank/DDBJ databases">
        <authorList>
            <person name="Kajale S.C."/>
            <person name="Sharma A."/>
        </authorList>
    </citation>
    <scope>NUCLEOTIDE SEQUENCE</scope>
    <source>
        <strain evidence="2">LS1_42</strain>
    </source>
</reference>
<protein>
    <submittedName>
        <fullName evidence="2">Uncharacterized protein</fullName>
    </submittedName>
</protein>
<dbReference type="OrthoDB" id="206018at2157"/>